<reference evidence="3 4" key="1">
    <citation type="journal article" date="2021" name="BMC Biol.">
        <title>Horizontally acquired antibacterial genes associated with adaptive radiation of ladybird beetles.</title>
        <authorList>
            <person name="Li H.S."/>
            <person name="Tang X.F."/>
            <person name="Huang Y.H."/>
            <person name="Xu Z.Y."/>
            <person name="Chen M.L."/>
            <person name="Du X.Y."/>
            <person name="Qiu B.Y."/>
            <person name="Chen P.T."/>
            <person name="Zhang W."/>
            <person name="Slipinski A."/>
            <person name="Escalona H.E."/>
            <person name="Waterhouse R.M."/>
            <person name="Zwick A."/>
            <person name="Pang H."/>
        </authorList>
    </citation>
    <scope>NUCLEOTIDE SEQUENCE [LARGE SCALE GENOMIC DNA]</scope>
    <source>
        <strain evidence="3">SYSU2018</strain>
    </source>
</reference>
<feature type="compositionally biased region" description="Basic and acidic residues" evidence="2">
    <location>
        <begin position="375"/>
        <end position="450"/>
    </location>
</feature>
<feature type="region of interest" description="Disordered" evidence="2">
    <location>
        <begin position="372"/>
        <end position="459"/>
    </location>
</feature>
<keyword evidence="4" id="KW-1185">Reference proteome</keyword>
<accession>A0ABD2NRY0</accession>
<dbReference type="Proteomes" id="UP001516400">
    <property type="component" value="Unassembled WGS sequence"/>
</dbReference>
<evidence type="ECO:0000313" key="3">
    <source>
        <dbReference type="EMBL" id="KAL3281497.1"/>
    </source>
</evidence>
<keyword evidence="1" id="KW-0175">Coiled coil</keyword>
<comment type="caution">
    <text evidence="3">The sequence shown here is derived from an EMBL/GenBank/DDBJ whole genome shotgun (WGS) entry which is preliminary data.</text>
</comment>
<feature type="compositionally biased region" description="Basic and acidic residues" evidence="2">
    <location>
        <begin position="149"/>
        <end position="202"/>
    </location>
</feature>
<evidence type="ECO:0000256" key="1">
    <source>
        <dbReference type="SAM" id="Coils"/>
    </source>
</evidence>
<feature type="compositionally biased region" description="Basic and acidic residues" evidence="2">
    <location>
        <begin position="210"/>
        <end position="289"/>
    </location>
</feature>
<name>A0ABD2NRY0_9CUCU</name>
<protein>
    <submittedName>
        <fullName evidence="3">Uncharacterized protein</fullName>
    </submittedName>
</protein>
<evidence type="ECO:0000256" key="2">
    <source>
        <dbReference type="SAM" id="MobiDB-lite"/>
    </source>
</evidence>
<feature type="region of interest" description="Disordered" evidence="2">
    <location>
        <begin position="149"/>
        <end position="360"/>
    </location>
</feature>
<feature type="compositionally biased region" description="Basic and acidic residues" evidence="2">
    <location>
        <begin position="324"/>
        <end position="345"/>
    </location>
</feature>
<dbReference type="AlphaFoldDB" id="A0ABD2NRY0"/>
<evidence type="ECO:0000313" key="4">
    <source>
        <dbReference type="Proteomes" id="UP001516400"/>
    </source>
</evidence>
<dbReference type="EMBL" id="JABFTP020000144">
    <property type="protein sequence ID" value="KAL3281497.1"/>
    <property type="molecule type" value="Genomic_DNA"/>
</dbReference>
<proteinExistence type="predicted"/>
<organism evidence="3 4">
    <name type="scientific">Cryptolaemus montrouzieri</name>
    <dbReference type="NCBI Taxonomy" id="559131"/>
    <lineage>
        <taxon>Eukaryota</taxon>
        <taxon>Metazoa</taxon>
        <taxon>Ecdysozoa</taxon>
        <taxon>Arthropoda</taxon>
        <taxon>Hexapoda</taxon>
        <taxon>Insecta</taxon>
        <taxon>Pterygota</taxon>
        <taxon>Neoptera</taxon>
        <taxon>Endopterygota</taxon>
        <taxon>Coleoptera</taxon>
        <taxon>Polyphaga</taxon>
        <taxon>Cucujiformia</taxon>
        <taxon>Coccinelloidea</taxon>
        <taxon>Coccinellidae</taxon>
        <taxon>Scymninae</taxon>
        <taxon>Scymnini</taxon>
        <taxon>Cryptolaemus</taxon>
    </lineage>
</organism>
<gene>
    <name evidence="3" type="ORF">HHI36_004704</name>
</gene>
<sequence length="511" mass="60198">MEKVISSEKEPQEESIYDDIICQGDLGLTIHNLKSKNLQLQLHVTSLEEDIQKLCDRITEMKQIQDNLSRNISELYKTAKSEIDRKDRLISELQLKIDDMVFKRNTAPSNFGVKRYREEDRSSEVVGNKKVRCDVKTITDEDQLRDKNEYNNAIHKDVHRDDKKKDADESRNYRSADIQGERSRNSSRNDDRRRDEYSSRSDKTRRRRSISRDRGRRDSRNCRDNQGKDRFEYTRRRRDNDFRDQGIRKDCRGPRSRNERSRNEFEVERNKDHDKNELISRHEILKSEPRFSSAESSRSTPEIIYPKSTLNESKEEGEVSENEAENKKENSSLDKRSKRNDKANKTIENVKYSTNYREDQNKQFDVTKFITRQQDISRKKDVKIKTKEKSLGTIETNDRNESHRKENVSSKKENVAGKKENQKEESILSESTMKDIDERITKAKENENTKSTKSTRIQRKSEIESVTIENTDLNEEDQVISETKNENVTILSQILLTQGKVESIQDTKLKP</sequence>
<feature type="coiled-coil region" evidence="1">
    <location>
        <begin position="30"/>
        <end position="96"/>
    </location>
</feature>